<dbReference type="GO" id="GO:0016787">
    <property type="term" value="F:hydrolase activity"/>
    <property type="evidence" value="ECO:0007669"/>
    <property type="project" value="UniProtKB-KW"/>
</dbReference>
<dbReference type="GO" id="GO:0004386">
    <property type="term" value="F:helicase activity"/>
    <property type="evidence" value="ECO:0007669"/>
    <property type="project" value="UniProtKB-KW"/>
</dbReference>
<dbReference type="PROSITE" id="PS51192">
    <property type="entry name" value="HELICASE_ATP_BIND_1"/>
    <property type="match status" value="1"/>
</dbReference>
<dbReference type="PROSITE" id="PS51194">
    <property type="entry name" value="HELICASE_CTER"/>
    <property type="match status" value="1"/>
</dbReference>
<dbReference type="Pfam" id="PF00270">
    <property type="entry name" value="DEAD"/>
    <property type="match status" value="1"/>
</dbReference>
<keyword evidence="3 7" id="KW-0347">Helicase</keyword>
<keyword evidence="2" id="KW-0378">Hydrolase</keyword>
<name>A7WK98_9VIRU</name>
<evidence type="ECO:0000313" key="8">
    <source>
        <dbReference type="Proteomes" id="UP000001310"/>
    </source>
</evidence>
<evidence type="ECO:0000256" key="1">
    <source>
        <dbReference type="ARBA" id="ARBA00022741"/>
    </source>
</evidence>
<evidence type="ECO:0000313" key="7">
    <source>
        <dbReference type="EMBL" id="CAJ31499.1"/>
    </source>
</evidence>
<keyword evidence="4" id="KW-0067">ATP-binding</keyword>
<dbReference type="RefSeq" id="YP_001604351.1">
    <property type="nucleotide sequence ID" value="NC_010155.1"/>
</dbReference>
<dbReference type="SMART" id="SM00382">
    <property type="entry name" value="AAA"/>
    <property type="match status" value="1"/>
</dbReference>
<evidence type="ECO:0000256" key="3">
    <source>
        <dbReference type="ARBA" id="ARBA00022806"/>
    </source>
</evidence>
<dbReference type="SUPFAM" id="SSF52540">
    <property type="entry name" value="P-loop containing nucleoside triphosphate hydrolases"/>
    <property type="match status" value="1"/>
</dbReference>
<sequence>MIKLNEFQQKVLNVFHNTSKNILISAPTGTGKSFLAMLMSSEANGRVLYTVPLKALALQLNDDFQKKISSSTPTTALTSEVYDEDPENIDAKIIFTTYEKADAVLRRHYGWTNNVNMIIIDEIHNVGDKERGKAIENLMAYAMNEGIRLIMMSATIPDVDKIADITNAEVLQTDERPIPIYKAIKIGKTLIFEDGDKIEMKEDIVTKLVRKGKVVMIFTSTRKKAEELYLIYDKRYKGRVAFFHAGLEPDAKLRLLEETKQGKYNIIITTTALGQGVNFPFYAVIFDDLKLPIIEYGRFLGWRSLTPIEFDQICGRAGRPGYDEEGLCVIEATDMKEAEKLRKRYFNVDYGNLTPHHVLEDFILATVSKYVYMKEDKLKRVTRYTLSFRELDEKEIIETANKLVEANILGHDSTGYYTTTYGRAVAESYFDVRDAIAYKDVLDKDNATIEDIVNAVLENRNVLDASKGENVRTIFENWIKGVDDKIIVKSTKGMSLHDLNKLVETLAWQTYGVYRISKALGRTELAKKLQMLYLETRYGVPSEALALVRLPGIGRKRAVQLMRAGIHNKTELCMNKQTAKTVLGEKMVEVICR</sequence>
<dbReference type="InterPro" id="IPR027417">
    <property type="entry name" value="P-loop_NTPase"/>
</dbReference>
<dbReference type="PANTHER" id="PTHR47961">
    <property type="entry name" value="DNA POLYMERASE THETA, PUTATIVE (AFU_ORTHOLOGUE AFUA_1G05260)-RELATED"/>
    <property type="match status" value="1"/>
</dbReference>
<evidence type="ECO:0000256" key="4">
    <source>
        <dbReference type="ARBA" id="ARBA00022840"/>
    </source>
</evidence>
<reference evidence="8" key="1">
    <citation type="journal article" date="2008" name="J. Virol.">
        <title>Structure of the acidianus filamentous virus 3 and comparative genomics of related archaeal lipothrixviruses.</title>
        <authorList>
            <person name="Vestergaard G."/>
            <person name="Aramayo R."/>
            <person name="Basta T."/>
            <person name="Haring M."/>
            <person name="Peng X."/>
            <person name="Brugger K."/>
            <person name="Chen L."/>
            <person name="Rachel R."/>
            <person name="Boisset N."/>
            <person name="Garrett R.A."/>
            <person name="Prangishvili D."/>
        </authorList>
    </citation>
    <scope>NUCLEOTIDE SEQUENCE [LARGE SCALE GENOMIC DNA]</scope>
</reference>
<proteinExistence type="predicted"/>
<dbReference type="Gene3D" id="1.10.3380.30">
    <property type="match status" value="1"/>
</dbReference>
<dbReference type="OrthoDB" id="1336at10239"/>
<dbReference type="SMART" id="SM00490">
    <property type="entry name" value="HELICc"/>
    <property type="match status" value="1"/>
</dbReference>
<dbReference type="InterPro" id="IPR003593">
    <property type="entry name" value="AAA+_ATPase"/>
</dbReference>
<accession>A7WK98</accession>
<dbReference type="Proteomes" id="UP000001310">
    <property type="component" value="Segment"/>
</dbReference>
<dbReference type="Gene3D" id="3.40.50.300">
    <property type="entry name" value="P-loop containing nucleotide triphosphate hydrolases"/>
    <property type="match status" value="2"/>
</dbReference>
<dbReference type="GeneID" id="5797779"/>
<keyword evidence="1" id="KW-0547">Nucleotide-binding</keyword>
<dbReference type="InterPro" id="IPR050474">
    <property type="entry name" value="Hel308_SKI2-like"/>
</dbReference>
<dbReference type="GO" id="GO:0005524">
    <property type="term" value="F:ATP binding"/>
    <property type="evidence" value="ECO:0007669"/>
    <property type="project" value="UniProtKB-KW"/>
</dbReference>
<dbReference type="SUPFAM" id="SSF158702">
    <property type="entry name" value="Sec63 N-terminal domain-like"/>
    <property type="match status" value="1"/>
</dbReference>
<dbReference type="InterPro" id="IPR014001">
    <property type="entry name" value="Helicase_ATP-bd"/>
</dbReference>
<dbReference type="Pfam" id="PF00271">
    <property type="entry name" value="Helicase_C"/>
    <property type="match status" value="1"/>
</dbReference>
<evidence type="ECO:0000256" key="2">
    <source>
        <dbReference type="ARBA" id="ARBA00022801"/>
    </source>
</evidence>
<organism evidence="7 8">
    <name type="scientific">Betalipothrixvirus acidiani</name>
    <dbReference type="NCBI Taxonomy" id="346881"/>
    <lineage>
        <taxon>Viruses</taxon>
        <taxon>Adnaviria</taxon>
        <taxon>Zilligvirae</taxon>
        <taxon>Taleaviricota</taxon>
        <taxon>Tokiviricetes</taxon>
        <taxon>Ligamenvirales</taxon>
        <taxon>Lipothrixviridae</taxon>
        <taxon>Betalipothrixvirus</taxon>
    </lineage>
</organism>
<dbReference type="SMART" id="SM00487">
    <property type="entry name" value="DEXDc"/>
    <property type="match status" value="1"/>
</dbReference>
<evidence type="ECO:0000259" key="5">
    <source>
        <dbReference type="PROSITE" id="PS51192"/>
    </source>
</evidence>
<keyword evidence="8" id="KW-1185">Reference proteome</keyword>
<dbReference type="PANTHER" id="PTHR47961:SF6">
    <property type="entry name" value="DNA-DIRECTED DNA POLYMERASE"/>
    <property type="match status" value="1"/>
</dbReference>
<dbReference type="InterPro" id="IPR001650">
    <property type="entry name" value="Helicase_C-like"/>
</dbReference>
<dbReference type="GO" id="GO:0003676">
    <property type="term" value="F:nucleic acid binding"/>
    <property type="evidence" value="ECO:0007669"/>
    <property type="project" value="InterPro"/>
</dbReference>
<evidence type="ECO:0000259" key="6">
    <source>
        <dbReference type="PROSITE" id="PS51194"/>
    </source>
</evidence>
<dbReference type="KEGG" id="vg:5797779"/>
<protein>
    <submittedName>
        <fullName evidence="7">Helicase</fullName>
    </submittedName>
</protein>
<dbReference type="InterPro" id="IPR011545">
    <property type="entry name" value="DEAD/DEAH_box_helicase_dom"/>
</dbReference>
<dbReference type="CDD" id="cd17921">
    <property type="entry name" value="DEXHc_Ski2"/>
    <property type="match status" value="1"/>
</dbReference>
<feature type="domain" description="Helicase C-terminal" evidence="6">
    <location>
        <begin position="200"/>
        <end position="362"/>
    </location>
</feature>
<feature type="domain" description="Helicase ATP-binding" evidence="5">
    <location>
        <begin position="13"/>
        <end position="174"/>
    </location>
</feature>
<dbReference type="EMBL" id="AM087120">
    <property type="protein sequence ID" value="CAJ31499.1"/>
    <property type="molecule type" value="Genomic_DNA"/>
</dbReference>
<dbReference type="Gene3D" id="1.10.150.20">
    <property type="entry name" value="5' to 3' exonuclease, C-terminal subdomain"/>
    <property type="match status" value="1"/>
</dbReference>